<dbReference type="AlphaFoldDB" id="A0A167V6A0"/>
<keyword evidence="6" id="KW-1185">Reference proteome</keyword>
<dbReference type="InterPro" id="IPR003593">
    <property type="entry name" value="AAA+_ATPase"/>
</dbReference>
<keyword evidence="4" id="KW-0378">Hydrolase</keyword>
<dbReference type="PANTHER" id="PTHR43394:SF1">
    <property type="entry name" value="ATP-BINDING CASSETTE SUB-FAMILY B MEMBER 10, MITOCHONDRIAL"/>
    <property type="match status" value="1"/>
</dbReference>
<dbReference type="SUPFAM" id="SSF52540">
    <property type="entry name" value="P-loop containing nucleoside triphosphate hydrolases"/>
    <property type="match status" value="1"/>
</dbReference>
<dbReference type="PROSITE" id="PS50893">
    <property type="entry name" value="ABC_TRANSPORTER_2"/>
    <property type="match status" value="1"/>
</dbReference>
<dbReference type="GO" id="GO:0016887">
    <property type="term" value="F:ATP hydrolysis activity"/>
    <property type="evidence" value="ECO:0007669"/>
    <property type="project" value="InterPro"/>
</dbReference>
<dbReference type="Pfam" id="PF00005">
    <property type="entry name" value="ABC_tran"/>
    <property type="match status" value="1"/>
</dbReference>
<evidence type="ECO:0000259" key="3">
    <source>
        <dbReference type="PROSITE" id="PS50893"/>
    </source>
</evidence>
<evidence type="ECO:0000256" key="1">
    <source>
        <dbReference type="ARBA" id="ARBA00022741"/>
    </source>
</evidence>
<organism evidence="4 6">
    <name type="scientific">Athelia psychrophila</name>
    <dbReference type="NCBI Taxonomy" id="1759441"/>
    <lineage>
        <taxon>Eukaryota</taxon>
        <taxon>Fungi</taxon>
        <taxon>Dikarya</taxon>
        <taxon>Basidiomycota</taxon>
        <taxon>Agaricomycotina</taxon>
        <taxon>Agaricomycetes</taxon>
        <taxon>Agaricomycetidae</taxon>
        <taxon>Atheliales</taxon>
        <taxon>Atheliaceae</taxon>
        <taxon>Athelia</taxon>
    </lineage>
</organism>
<sequence length="642" mass="70999">MSTKLAEKPLAAAEDIASLKATFTVGQYGVWRVLTANSPHALKGFWDATLTGLRLLCIFMTDVWHVDPALCLILFTAQLWNGMQTSITLYTSNRLLTSDFRDNIEPLLSQKVQNHFGKLLFQVNLAQDLPTSQENSSKQQAVPRDAWRVLRANISIATVGFSTLSQLLFMLHVSQSDYLLTERNLWTKSYIIHANNEHYLRLRALRELTQGTYRQDVITGNISSYIVDEYAKAQEALGDISDDYAIEQYSRRGTPVRDVCCDLLDALPIVFYAVNAILSPGGFSLAAIATLQQMSSKLQHNFSRLIYDGKMFKDTIHLVKKIYDSLEMHNQVQEGTVPYPCADTTGEGMAIQVRDLSFEYAGSKSTRKAICNISFSIKPGQLVVIVGANGSGKSSLMKILNRLYSPTSGTILIDGLNMSSYRISDLREATADLSQDHIVYPLSIGENIGLGCPSNVGDVGEVKHAAELGGALGFIEKFEDVFDTTLQPVATAQMGTVGDDARESTKKLFDKLEKKINISGGETQRLLASRTFMRLRSRKIRCCMVDEPSSALDPQGELELFQRLREAKGGKTMFFVTHRFGHLTKHADVIICMKDGMLAEMGTHAKLMGNESEYAKLFKIQADAFFAGAPGNTNTTDMGPGV</sequence>
<protein>
    <submittedName>
        <fullName evidence="4">P-loop containing nucleoside triphosphate hydrolase protein</fullName>
    </submittedName>
</protein>
<dbReference type="Proteomes" id="UP000076532">
    <property type="component" value="Unassembled WGS sequence"/>
</dbReference>
<dbReference type="GO" id="GO:0015421">
    <property type="term" value="F:ABC-type oligopeptide transporter activity"/>
    <property type="evidence" value="ECO:0007669"/>
    <property type="project" value="TreeGrafter"/>
</dbReference>
<dbReference type="SMART" id="SM00382">
    <property type="entry name" value="AAA"/>
    <property type="match status" value="1"/>
</dbReference>
<evidence type="ECO:0000256" key="2">
    <source>
        <dbReference type="ARBA" id="ARBA00022840"/>
    </source>
</evidence>
<name>A0A167V6A0_9AGAM</name>
<dbReference type="InterPro" id="IPR027417">
    <property type="entry name" value="P-loop_NTPase"/>
</dbReference>
<dbReference type="EMBL" id="KV417571">
    <property type="protein sequence ID" value="KZP18611.1"/>
    <property type="molecule type" value="Genomic_DNA"/>
</dbReference>
<evidence type="ECO:0000313" key="6">
    <source>
        <dbReference type="Proteomes" id="UP000076532"/>
    </source>
</evidence>
<reference evidence="4 6" key="1">
    <citation type="journal article" date="2016" name="Mol. Biol. Evol.">
        <title>Comparative Genomics of Early-Diverging Mushroom-Forming Fungi Provides Insights into the Origins of Lignocellulose Decay Capabilities.</title>
        <authorList>
            <person name="Nagy L.G."/>
            <person name="Riley R."/>
            <person name="Tritt A."/>
            <person name="Adam C."/>
            <person name="Daum C."/>
            <person name="Floudas D."/>
            <person name="Sun H."/>
            <person name="Yadav J.S."/>
            <person name="Pangilinan J."/>
            <person name="Larsson K.H."/>
            <person name="Matsuura K."/>
            <person name="Barry K."/>
            <person name="Labutti K."/>
            <person name="Kuo R."/>
            <person name="Ohm R.A."/>
            <person name="Bhattacharya S.S."/>
            <person name="Shirouzu T."/>
            <person name="Yoshinaga Y."/>
            <person name="Martin F.M."/>
            <person name="Grigoriev I.V."/>
            <person name="Hibbett D.S."/>
        </authorList>
    </citation>
    <scope>NUCLEOTIDE SEQUENCE [LARGE SCALE GENOMIC DNA]</scope>
    <source>
        <strain evidence="4 6">CBS 109695</strain>
    </source>
</reference>
<evidence type="ECO:0000313" key="4">
    <source>
        <dbReference type="EMBL" id="KZP04679.1"/>
    </source>
</evidence>
<dbReference type="Gene3D" id="3.40.50.300">
    <property type="entry name" value="P-loop containing nucleotide triphosphate hydrolases"/>
    <property type="match status" value="1"/>
</dbReference>
<dbReference type="InterPro" id="IPR003439">
    <property type="entry name" value="ABC_transporter-like_ATP-bd"/>
</dbReference>
<gene>
    <name evidence="5" type="ORF">FIBSPDRAFT_933377</name>
    <name evidence="4" type="ORF">FIBSPDRAFT_940867</name>
</gene>
<dbReference type="InterPro" id="IPR039421">
    <property type="entry name" value="Type_1_exporter"/>
</dbReference>
<dbReference type="GO" id="GO:0005524">
    <property type="term" value="F:ATP binding"/>
    <property type="evidence" value="ECO:0007669"/>
    <property type="project" value="UniProtKB-KW"/>
</dbReference>
<feature type="domain" description="ABC transporter" evidence="3">
    <location>
        <begin position="351"/>
        <end position="620"/>
    </location>
</feature>
<dbReference type="STRING" id="436010.A0A167V6A0"/>
<keyword evidence="2" id="KW-0067">ATP-binding</keyword>
<dbReference type="EMBL" id="KV417898">
    <property type="protein sequence ID" value="KZP04679.1"/>
    <property type="molecule type" value="Genomic_DNA"/>
</dbReference>
<dbReference type="PANTHER" id="PTHR43394">
    <property type="entry name" value="ATP-DEPENDENT PERMEASE MDL1, MITOCHONDRIAL"/>
    <property type="match status" value="1"/>
</dbReference>
<keyword evidence="1" id="KW-0547">Nucleotide-binding</keyword>
<dbReference type="OrthoDB" id="6500128at2759"/>
<accession>A0A167V6A0</accession>
<proteinExistence type="predicted"/>
<evidence type="ECO:0000313" key="5">
    <source>
        <dbReference type="EMBL" id="KZP18611.1"/>
    </source>
</evidence>